<comment type="similarity">
    <text evidence="1">Belongs to the peptidase C48 family.</text>
</comment>
<protein>
    <recommendedName>
        <fullName evidence="4">Ubiquitin-like protease family profile domain-containing protein</fullName>
    </recommendedName>
</protein>
<dbReference type="OrthoDB" id="2979847at2759"/>
<dbReference type="GO" id="GO:0006508">
    <property type="term" value="P:proteolysis"/>
    <property type="evidence" value="ECO:0007669"/>
    <property type="project" value="UniProtKB-KW"/>
</dbReference>
<reference evidence="5 6" key="1">
    <citation type="journal article" date="2019" name="Nat. Ecol. Evol.">
        <title>Megaphylogeny resolves global patterns of mushroom evolution.</title>
        <authorList>
            <person name="Varga T."/>
            <person name="Krizsan K."/>
            <person name="Foldi C."/>
            <person name="Dima B."/>
            <person name="Sanchez-Garcia M."/>
            <person name="Sanchez-Ramirez S."/>
            <person name="Szollosi G.J."/>
            <person name="Szarkandi J.G."/>
            <person name="Papp V."/>
            <person name="Albert L."/>
            <person name="Andreopoulos W."/>
            <person name="Angelini C."/>
            <person name="Antonin V."/>
            <person name="Barry K.W."/>
            <person name="Bougher N.L."/>
            <person name="Buchanan P."/>
            <person name="Buyck B."/>
            <person name="Bense V."/>
            <person name="Catcheside P."/>
            <person name="Chovatia M."/>
            <person name="Cooper J."/>
            <person name="Damon W."/>
            <person name="Desjardin D."/>
            <person name="Finy P."/>
            <person name="Geml J."/>
            <person name="Haridas S."/>
            <person name="Hughes K."/>
            <person name="Justo A."/>
            <person name="Karasinski D."/>
            <person name="Kautmanova I."/>
            <person name="Kiss B."/>
            <person name="Kocsube S."/>
            <person name="Kotiranta H."/>
            <person name="LaButti K.M."/>
            <person name="Lechner B.E."/>
            <person name="Liimatainen K."/>
            <person name="Lipzen A."/>
            <person name="Lukacs Z."/>
            <person name="Mihaltcheva S."/>
            <person name="Morgado L.N."/>
            <person name="Niskanen T."/>
            <person name="Noordeloos M.E."/>
            <person name="Ohm R.A."/>
            <person name="Ortiz-Santana B."/>
            <person name="Ovrebo C."/>
            <person name="Racz N."/>
            <person name="Riley R."/>
            <person name="Savchenko A."/>
            <person name="Shiryaev A."/>
            <person name="Soop K."/>
            <person name="Spirin V."/>
            <person name="Szebenyi C."/>
            <person name="Tomsovsky M."/>
            <person name="Tulloss R.E."/>
            <person name="Uehling J."/>
            <person name="Grigoriev I.V."/>
            <person name="Vagvolgyi C."/>
            <person name="Papp T."/>
            <person name="Martin F.M."/>
            <person name="Miettinen O."/>
            <person name="Hibbett D.S."/>
            <person name="Nagy L.G."/>
        </authorList>
    </citation>
    <scope>NUCLEOTIDE SEQUENCE [LARGE SCALE GENOMIC DNA]</scope>
    <source>
        <strain evidence="5 6">CBS 962.96</strain>
    </source>
</reference>
<evidence type="ECO:0000313" key="5">
    <source>
        <dbReference type="EMBL" id="THU78842.1"/>
    </source>
</evidence>
<dbReference type="Pfam" id="PF02902">
    <property type="entry name" value="Peptidase_C48"/>
    <property type="match status" value="1"/>
</dbReference>
<dbReference type="Proteomes" id="UP000297245">
    <property type="component" value="Unassembled WGS sequence"/>
</dbReference>
<feature type="domain" description="Ubiquitin-like protease family profile" evidence="4">
    <location>
        <begin position="30"/>
        <end position="208"/>
    </location>
</feature>
<dbReference type="PROSITE" id="PS50600">
    <property type="entry name" value="ULP_PROTEASE"/>
    <property type="match status" value="1"/>
</dbReference>
<keyword evidence="6" id="KW-1185">Reference proteome</keyword>
<keyword evidence="3" id="KW-0378">Hydrolase</keyword>
<dbReference type="SUPFAM" id="SSF54001">
    <property type="entry name" value="Cysteine proteinases"/>
    <property type="match status" value="1"/>
</dbReference>
<evidence type="ECO:0000256" key="2">
    <source>
        <dbReference type="ARBA" id="ARBA00022670"/>
    </source>
</evidence>
<accession>A0A4S8KSP9</accession>
<dbReference type="GO" id="GO:0019783">
    <property type="term" value="F:ubiquitin-like protein peptidase activity"/>
    <property type="evidence" value="ECO:0007669"/>
    <property type="project" value="UniProtKB-ARBA"/>
</dbReference>
<evidence type="ECO:0000313" key="6">
    <source>
        <dbReference type="Proteomes" id="UP000297245"/>
    </source>
</evidence>
<name>A0A4S8KSP9_DENBC</name>
<organism evidence="5 6">
    <name type="scientific">Dendrothele bispora (strain CBS 962.96)</name>
    <dbReference type="NCBI Taxonomy" id="1314807"/>
    <lineage>
        <taxon>Eukaryota</taxon>
        <taxon>Fungi</taxon>
        <taxon>Dikarya</taxon>
        <taxon>Basidiomycota</taxon>
        <taxon>Agaricomycotina</taxon>
        <taxon>Agaricomycetes</taxon>
        <taxon>Agaricomycetidae</taxon>
        <taxon>Agaricales</taxon>
        <taxon>Agaricales incertae sedis</taxon>
        <taxon>Dendrothele</taxon>
    </lineage>
</organism>
<evidence type="ECO:0000256" key="3">
    <source>
        <dbReference type="ARBA" id="ARBA00022801"/>
    </source>
</evidence>
<keyword evidence="2" id="KW-0645">Protease</keyword>
<dbReference type="Gene3D" id="3.40.395.10">
    <property type="entry name" value="Adenoviral Proteinase, Chain A"/>
    <property type="match status" value="1"/>
</dbReference>
<evidence type="ECO:0000259" key="4">
    <source>
        <dbReference type="PROSITE" id="PS50600"/>
    </source>
</evidence>
<sequence length="262" mass="29794">MEDGDRRMVEEVGVALKKLPWCGGISGFPKHMEITDLWRFLGPRWLSNENEDVLMHLLRYELDSAGCTGVELANESGLFAKKLIQAYHTHKTATDQADTYAYSRGFQWIRKIGHALAMHKCQHLAALANLTENHWIAILVDVDKHTIRYGDSMGSWCNMDAELKAALRWWTQFHTGYDFTITDLPITEQPAGDGYSCGLLSWNALEAYLLGNPDLLVDKRKLMLERFRAFLRVINIHNDQVSISSVILLKVAHLTSVISNHQ</sequence>
<dbReference type="EMBL" id="ML180124">
    <property type="protein sequence ID" value="THU78842.1"/>
    <property type="molecule type" value="Genomic_DNA"/>
</dbReference>
<dbReference type="AlphaFoldDB" id="A0A4S8KSP9"/>
<dbReference type="GO" id="GO:0008234">
    <property type="term" value="F:cysteine-type peptidase activity"/>
    <property type="evidence" value="ECO:0007669"/>
    <property type="project" value="InterPro"/>
</dbReference>
<dbReference type="InterPro" id="IPR038765">
    <property type="entry name" value="Papain-like_cys_pep_sf"/>
</dbReference>
<proteinExistence type="inferred from homology"/>
<evidence type="ECO:0000256" key="1">
    <source>
        <dbReference type="ARBA" id="ARBA00005234"/>
    </source>
</evidence>
<gene>
    <name evidence="5" type="ORF">K435DRAFT_699271</name>
</gene>
<dbReference type="InterPro" id="IPR003653">
    <property type="entry name" value="Peptidase_C48_C"/>
</dbReference>